<dbReference type="GeneID" id="93366172"/>
<dbReference type="SMART" id="SM00344">
    <property type="entry name" value="HTH_ASNC"/>
    <property type="match status" value="1"/>
</dbReference>
<keyword evidence="3" id="KW-0804">Transcription</keyword>
<dbReference type="PRINTS" id="PR00033">
    <property type="entry name" value="HTHASNC"/>
</dbReference>
<dbReference type="PANTHER" id="PTHR30154:SF34">
    <property type="entry name" value="TRANSCRIPTIONAL REGULATOR AZLB"/>
    <property type="match status" value="1"/>
</dbReference>
<dbReference type="InterPro" id="IPR036388">
    <property type="entry name" value="WH-like_DNA-bd_sf"/>
</dbReference>
<keyword evidence="6" id="KW-1185">Reference proteome</keyword>
<dbReference type="InterPro" id="IPR019888">
    <property type="entry name" value="Tscrpt_reg_AsnC-like"/>
</dbReference>
<dbReference type="InterPro" id="IPR011008">
    <property type="entry name" value="Dimeric_a/b-barrel"/>
</dbReference>
<dbReference type="Gene3D" id="1.10.10.10">
    <property type="entry name" value="Winged helix-like DNA-binding domain superfamily/Winged helix DNA-binding domain"/>
    <property type="match status" value="1"/>
</dbReference>
<dbReference type="PANTHER" id="PTHR30154">
    <property type="entry name" value="LEUCINE-RESPONSIVE REGULATORY PROTEIN"/>
    <property type="match status" value="1"/>
</dbReference>
<evidence type="ECO:0000256" key="2">
    <source>
        <dbReference type="ARBA" id="ARBA00023125"/>
    </source>
</evidence>
<sequence length="164" mass="18459">MKIDKLDRRILAIISDNARIPFRDVAERCGVSRAAIHQHVQRMVERGVITGSGYRVNPKDLGYTTCTYIGVRLERAALYREVLPQIEAIPEVVECHYTTGPYSMLIKLYAVDNSHLMHILSNRIQSIAGVSSTETLISLAEGFVRNMPIPEEDTTDSYTSYNAE</sequence>
<evidence type="ECO:0000256" key="1">
    <source>
        <dbReference type="ARBA" id="ARBA00023015"/>
    </source>
</evidence>
<dbReference type="Pfam" id="PF01037">
    <property type="entry name" value="AsnC_trans_reg"/>
    <property type="match status" value="1"/>
</dbReference>
<dbReference type="STRING" id="553175.POREN0001_2008"/>
<evidence type="ECO:0000313" key="5">
    <source>
        <dbReference type="EMBL" id="EEN82180.1"/>
    </source>
</evidence>
<dbReference type="CDD" id="cd00090">
    <property type="entry name" value="HTH_ARSR"/>
    <property type="match status" value="1"/>
</dbReference>
<dbReference type="PROSITE" id="PS50956">
    <property type="entry name" value="HTH_ASNC_2"/>
    <property type="match status" value="1"/>
</dbReference>
<organism evidence="5 6">
    <name type="scientific">Porphyromonas endodontalis (strain ATCC 35406 / DSM 24491 / JCM 8526 / CCUG 16442 / BCRC 14492 / NCTC 13058 / HG 370)</name>
    <name type="common">Bacteroides endodontalis</name>
    <dbReference type="NCBI Taxonomy" id="553175"/>
    <lineage>
        <taxon>Bacteria</taxon>
        <taxon>Pseudomonadati</taxon>
        <taxon>Bacteroidota</taxon>
        <taxon>Bacteroidia</taxon>
        <taxon>Bacteroidales</taxon>
        <taxon>Porphyromonadaceae</taxon>
        <taxon>Porphyromonas</taxon>
    </lineage>
</organism>
<dbReference type="RefSeq" id="WP_004334707.1">
    <property type="nucleotide sequence ID" value="NZ_ACNN01000031.1"/>
</dbReference>
<dbReference type="SUPFAM" id="SSF46785">
    <property type="entry name" value="Winged helix' DNA-binding domain"/>
    <property type="match status" value="1"/>
</dbReference>
<dbReference type="AlphaFoldDB" id="C3JCB7"/>
<feature type="domain" description="HTH asnC-type" evidence="4">
    <location>
        <begin position="3"/>
        <end position="64"/>
    </location>
</feature>
<name>C3JCB7_POREA</name>
<evidence type="ECO:0000313" key="6">
    <source>
        <dbReference type="Proteomes" id="UP000004295"/>
    </source>
</evidence>
<comment type="caution">
    <text evidence="5">The sequence shown here is derived from an EMBL/GenBank/DDBJ whole genome shotgun (WGS) entry which is preliminary data.</text>
</comment>
<evidence type="ECO:0000259" key="4">
    <source>
        <dbReference type="PROSITE" id="PS50956"/>
    </source>
</evidence>
<accession>C3JCB7</accession>
<dbReference type="Gene3D" id="3.30.70.920">
    <property type="match status" value="1"/>
</dbReference>
<dbReference type="GO" id="GO:0043565">
    <property type="term" value="F:sequence-specific DNA binding"/>
    <property type="evidence" value="ECO:0007669"/>
    <property type="project" value="InterPro"/>
</dbReference>
<dbReference type="EMBL" id="ACNN01000031">
    <property type="protein sequence ID" value="EEN82180.1"/>
    <property type="molecule type" value="Genomic_DNA"/>
</dbReference>
<evidence type="ECO:0000256" key="3">
    <source>
        <dbReference type="ARBA" id="ARBA00023163"/>
    </source>
</evidence>
<dbReference type="GO" id="GO:0006355">
    <property type="term" value="P:regulation of DNA-templated transcription"/>
    <property type="evidence" value="ECO:0007669"/>
    <property type="project" value="UniProtKB-ARBA"/>
</dbReference>
<reference evidence="5 6" key="1">
    <citation type="submission" date="2009-04" db="EMBL/GenBank/DDBJ databases">
        <authorList>
            <person name="Sebastian Y."/>
            <person name="Madupu R."/>
            <person name="Durkin A.S."/>
            <person name="Torralba M."/>
            <person name="Methe B."/>
            <person name="Sutton G.G."/>
            <person name="Strausberg R.L."/>
            <person name="Nelson K.E."/>
        </authorList>
    </citation>
    <scope>NUCLEOTIDE SEQUENCE [LARGE SCALE GENOMIC DNA]</scope>
    <source>
        <strain evidence="6">ATCC 35406 / BCRC 14492 / JCM 8526 / NCTC 13058 / HG 370</strain>
    </source>
</reference>
<dbReference type="InterPro" id="IPR011991">
    <property type="entry name" value="ArsR-like_HTH"/>
</dbReference>
<dbReference type="InterPro" id="IPR000485">
    <property type="entry name" value="AsnC-type_HTH_dom"/>
</dbReference>
<proteinExistence type="predicted"/>
<gene>
    <name evidence="5" type="primary">asnC</name>
    <name evidence="5" type="ORF">POREN0001_2008</name>
</gene>
<keyword evidence="2" id="KW-0238">DNA-binding</keyword>
<dbReference type="GO" id="GO:0005829">
    <property type="term" value="C:cytosol"/>
    <property type="evidence" value="ECO:0007669"/>
    <property type="project" value="TreeGrafter"/>
</dbReference>
<dbReference type="SUPFAM" id="SSF54909">
    <property type="entry name" value="Dimeric alpha+beta barrel"/>
    <property type="match status" value="1"/>
</dbReference>
<dbReference type="GO" id="GO:0043200">
    <property type="term" value="P:response to amino acid"/>
    <property type="evidence" value="ECO:0007669"/>
    <property type="project" value="TreeGrafter"/>
</dbReference>
<dbReference type="Proteomes" id="UP000004295">
    <property type="component" value="Unassembled WGS sequence"/>
</dbReference>
<dbReference type="InterPro" id="IPR019887">
    <property type="entry name" value="Tscrpt_reg_AsnC/Lrp_C"/>
</dbReference>
<dbReference type="InterPro" id="IPR036390">
    <property type="entry name" value="WH_DNA-bd_sf"/>
</dbReference>
<dbReference type="eggNOG" id="COG1522">
    <property type="taxonomic scope" value="Bacteria"/>
</dbReference>
<protein>
    <submittedName>
        <fullName evidence="5">Transcriptional regulator, AsnC family</fullName>
    </submittedName>
</protein>
<keyword evidence="1" id="KW-0805">Transcription regulation</keyword>
<dbReference type="Pfam" id="PF13412">
    <property type="entry name" value="HTH_24"/>
    <property type="match status" value="1"/>
</dbReference>